<dbReference type="KEGG" id="mrr:Moror_14309"/>
<dbReference type="STRING" id="1381753.V2X6A4"/>
<organism evidence="6 7">
    <name type="scientific">Moniliophthora roreri (strain MCA 2997)</name>
    <name type="common">Cocoa frosty pod rot fungus</name>
    <name type="synonym">Crinipellis roreri</name>
    <dbReference type="NCBI Taxonomy" id="1381753"/>
    <lineage>
        <taxon>Eukaryota</taxon>
        <taxon>Fungi</taxon>
        <taxon>Dikarya</taxon>
        <taxon>Basidiomycota</taxon>
        <taxon>Agaricomycotina</taxon>
        <taxon>Agaricomycetes</taxon>
        <taxon>Agaricomycetidae</taxon>
        <taxon>Agaricales</taxon>
        <taxon>Marasmiineae</taxon>
        <taxon>Marasmiaceae</taxon>
        <taxon>Moniliophthora</taxon>
    </lineage>
</organism>
<feature type="transmembrane region" description="Helical" evidence="5">
    <location>
        <begin position="228"/>
        <end position="252"/>
    </location>
</feature>
<sequence length="525" mass="56730">MMDHYDRSQEAEPLLSHLEGQHDLPQDSHSESSHKHNTRRWSWGPHPYWLVPVVLVSALARGSTMSSRVSVFYDVACRTLNPTVNCTEAPQVEARAARIQATVTTVTSALSTALTGPLSRWGDMHGRKPLLLFTLSGGLAMEFVFILVTRQGSFFYNYAEPFIVLGSVLDGVVGGLSTFNGLVNAYTSDCTQHGSRAKIFSTLSGMMFVGLASGSWLGGVILKSHPDLSPYILFFGSVTLLALLEIFILVMVPESNHNILSEQQKSPREGPNSASATSSMKDGLKHLLIGFVTPISMFIPRKIGESRRDWNLTFVGGALFLYLVSIGVYQIKYLYGTHVYSWKADQLGFYMSLLWISRAVNLLVLLPLIISYFKPKPQHGESPSIQSELRFDKLLASTSLAVDGLSDALVVLVPSSSQFAFVALSCLSSFTSGGNPTLHSLAAVCLHASGHSSEVGSLFGAMAVLSAIAHVISPTIYAVTYGSTVASFPKAIFVLAAVLLGLAVFLLSLVRSRHALPNSGLDLAG</sequence>
<reference evidence="6 7" key="1">
    <citation type="journal article" date="2014" name="BMC Genomics">
        <title>Genome and secretome analysis of the hemibiotrophic fungal pathogen, Moniliophthora roreri, which causes frosty pod rot disease of cacao: mechanisms of the biotrophic and necrotrophic phases.</title>
        <authorList>
            <person name="Meinhardt L.W."/>
            <person name="Costa G.G.L."/>
            <person name="Thomazella D.P.T."/>
            <person name="Teixeira P.J.P.L."/>
            <person name="Carazzolle M.F."/>
            <person name="Schuster S.C."/>
            <person name="Carlson J.E."/>
            <person name="Guiltinan M.J."/>
            <person name="Mieczkowski P."/>
            <person name="Farmer A."/>
            <person name="Ramaraj T."/>
            <person name="Crozier J."/>
            <person name="Davis R.E."/>
            <person name="Shao J."/>
            <person name="Melnick R.L."/>
            <person name="Pereira G.A.G."/>
            <person name="Bailey B.A."/>
        </authorList>
    </citation>
    <scope>NUCLEOTIDE SEQUENCE [LARGE SCALE GENOMIC DNA]</scope>
    <source>
        <strain evidence="6 7">MCA 2997</strain>
    </source>
</reference>
<dbReference type="OrthoDB" id="3026777at2759"/>
<dbReference type="PANTHER" id="PTHR23507:SF1">
    <property type="entry name" value="FI18259P1-RELATED"/>
    <property type="match status" value="1"/>
</dbReference>
<name>V2X6A4_MONRO</name>
<dbReference type="PANTHER" id="PTHR23507">
    <property type="entry name" value="ZGC:174356"/>
    <property type="match status" value="1"/>
</dbReference>
<keyword evidence="2 5" id="KW-0812">Transmembrane</keyword>
<proteinExistence type="predicted"/>
<evidence type="ECO:0000256" key="2">
    <source>
        <dbReference type="ARBA" id="ARBA00022692"/>
    </source>
</evidence>
<evidence type="ECO:0000313" key="7">
    <source>
        <dbReference type="Proteomes" id="UP000017559"/>
    </source>
</evidence>
<keyword evidence="4 5" id="KW-0472">Membrane</keyword>
<accession>V2X6A4</accession>
<feature type="transmembrane region" description="Helical" evidence="5">
    <location>
        <begin position="491"/>
        <end position="510"/>
    </location>
</feature>
<keyword evidence="3 5" id="KW-1133">Transmembrane helix</keyword>
<evidence type="ECO:0000256" key="5">
    <source>
        <dbReference type="SAM" id="Phobius"/>
    </source>
</evidence>
<feature type="transmembrane region" description="Helical" evidence="5">
    <location>
        <begin position="162"/>
        <end position="187"/>
    </location>
</feature>
<dbReference type="Gene3D" id="1.20.1250.20">
    <property type="entry name" value="MFS general substrate transporter like domains"/>
    <property type="match status" value="1"/>
</dbReference>
<dbReference type="AlphaFoldDB" id="V2X6A4"/>
<dbReference type="InterPro" id="IPR011701">
    <property type="entry name" value="MFS"/>
</dbReference>
<gene>
    <name evidence="6" type="ORF">Moror_14309</name>
</gene>
<dbReference type="Pfam" id="PF07690">
    <property type="entry name" value="MFS_1"/>
    <property type="match status" value="1"/>
</dbReference>
<evidence type="ECO:0000313" key="6">
    <source>
        <dbReference type="EMBL" id="ESK94673.1"/>
    </source>
</evidence>
<feature type="transmembrane region" description="Helical" evidence="5">
    <location>
        <begin position="310"/>
        <end position="329"/>
    </location>
</feature>
<feature type="transmembrane region" description="Helical" evidence="5">
    <location>
        <begin position="130"/>
        <end position="150"/>
    </location>
</feature>
<evidence type="ECO:0000256" key="3">
    <source>
        <dbReference type="ARBA" id="ARBA00022989"/>
    </source>
</evidence>
<dbReference type="HOGENOM" id="CLU_017517_1_0_1"/>
<dbReference type="Proteomes" id="UP000017559">
    <property type="component" value="Unassembled WGS sequence"/>
</dbReference>
<evidence type="ECO:0000256" key="1">
    <source>
        <dbReference type="ARBA" id="ARBA00004141"/>
    </source>
</evidence>
<keyword evidence="7" id="KW-1185">Reference proteome</keyword>
<protein>
    <submittedName>
        <fullName evidence="6">Uncharacterized protein</fullName>
    </submittedName>
</protein>
<comment type="caution">
    <text evidence="6">The sequence shown here is derived from an EMBL/GenBank/DDBJ whole genome shotgun (WGS) entry which is preliminary data.</text>
</comment>
<comment type="subcellular location">
    <subcellularLocation>
        <location evidence="1">Membrane</location>
        <topology evidence="1">Multi-pass membrane protein</topology>
    </subcellularLocation>
</comment>
<feature type="transmembrane region" description="Helical" evidence="5">
    <location>
        <begin position="349"/>
        <end position="373"/>
    </location>
</feature>
<dbReference type="InterPro" id="IPR036259">
    <property type="entry name" value="MFS_trans_sf"/>
</dbReference>
<dbReference type="GO" id="GO:0016020">
    <property type="term" value="C:membrane"/>
    <property type="evidence" value="ECO:0007669"/>
    <property type="project" value="UniProtKB-SubCell"/>
</dbReference>
<feature type="transmembrane region" description="Helical" evidence="5">
    <location>
        <begin position="458"/>
        <end position="479"/>
    </location>
</feature>
<dbReference type="GO" id="GO:0022857">
    <property type="term" value="F:transmembrane transporter activity"/>
    <property type="evidence" value="ECO:0007669"/>
    <property type="project" value="InterPro"/>
</dbReference>
<dbReference type="EMBL" id="AWSO01000124">
    <property type="protein sequence ID" value="ESK94673.1"/>
    <property type="molecule type" value="Genomic_DNA"/>
</dbReference>
<dbReference type="SUPFAM" id="SSF103473">
    <property type="entry name" value="MFS general substrate transporter"/>
    <property type="match status" value="1"/>
</dbReference>
<evidence type="ECO:0000256" key="4">
    <source>
        <dbReference type="ARBA" id="ARBA00023136"/>
    </source>
</evidence>
<feature type="transmembrane region" description="Helical" evidence="5">
    <location>
        <begin position="199"/>
        <end position="222"/>
    </location>
</feature>